<evidence type="ECO:0000256" key="3">
    <source>
        <dbReference type="ARBA" id="ARBA00022741"/>
    </source>
</evidence>
<keyword evidence="5 8" id="KW-0067">ATP-binding</keyword>
<comment type="similarity">
    <text evidence="1 8">Belongs to the cytidylate kinase family. Type 1 subfamily.</text>
</comment>
<reference evidence="10" key="1">
    <citation type="submission" date="2021-01" db="EMBL/GenBank/DDBJ databases">
        <title>Whole genome shotgun sequence of Virgisporangium aurantiacum NBRC 16421.</title>
        <authorList>
            <person name="Komaki H."/>
            <person name="Tamura T."/>
        </authorList>
    </citation>
    <scope>NUCLEOTIDE SEQUENCE</scope>
    <source>
        <strain evidence="10">NBRC 16421</strain>
    </source>
</reference>
<keyword evidence="3 8" id="KW-0547">Nucleotide-binding</keyword>
<dbReference type="HAMAP" id="MF_00238">
    <property type="entry name" value="Cytidyl_kinase_type1"/>
    <property type="match status" value="1"/>
</dbReference>
<comment type="catalytic activity">
    <reaction evidence="6 8">
        <text>dCMP + ATP = dCDP + ADP</text>
        <dbReference type="Rhea" id="RHEA:25094"/>
        <dbReference type="ChEBI" id="CHEBI:30616"/>
        <dbReference type="ChEBI" id="CHEBI:57566"/>
        <dbReference type="ChEBI" id="CHEBI:58593"/>
        <dbReference type="ChEBI" id="CHEBI:456216"/>
        <dbReference type="EC" id="2.7.4.25"/>
    </reaction>
</comment>
<dbReference type="InterPro" id="IPR011994">
    <property type="entry name" value="Cytidylate_kinase_dom"/>
</dbReference>
<comment type="subcellular location">
    <subcellularLocation>
        <location evidence="8">Cytoplasm</location>
    </subcellularLocation>
</comment>
<dbReference type="InterPro" id="IPR003136">
    <property type="entry name" value="Cytidylate_kin"/>
</dbReference>
<dbReference type="GO" id="GO:0005524">
    <property type="term" value="F:ATP binding"/>
    <property type="evidence" value="ECO:0007669"/>
    <property type="project" value="UniProtKB-UniRule"/>
</dbReference>
<dbReference type="Pfam" id="PF02224">
    <property type="entry name" value="Cytidylate_kin"/>
    <property type="match status" value="1"/>
</dbReference>
<accession>A0A8J3ZFD6</accession>
<feature type="domain" description="Cytidylate kinase" evidence="9">
    <location>
        <begin position="7"/>
        <end position="213"/>
    </location>
</feature>
<evidence type="ECO:0000256" key="5">
    <source>
        <dbReference type="ARBA" id="ARBA00022840"/>
    </source>
</evidence>
<keyword evidence="4 8" id="KW-0418">Kinase</keyword>
<comment type="caution">
    <text evidence="10">The sequence shown here is derived from an EMBL/GenBank/DDBJ whole genome shotgun (WGS) entry which is preliminary data.</text>
</comment>
<proteinExistence type="inferred from homology"/>
<dbReference type="GO" id="GO:0015949">
    <property type="term" value="P:nucleobase-containing small molecule interconversion"/>
    <property type="evidence" value="ECO:0007669"/>
    <property type="project" value="TreeGrafter"/>
</dbReference>
<keyword evidence="2 8" id="KW-0808">Transferase</keyword>
<evidence type="ECO:0000256" key="4">
    <source>
        <dbReference type="ARBA" id="ARBA00022777"/>
    </source>
</evidence>
<evidence type="ECO:0000313" key="11">
    <source>
        <dbReference type="Proteomes" id="UP000612585"/>
    </source>
</evidence>
<feature type="binding site" evidence="8">
    <location>
        <begin position="11"/>
        <end position="19"/>
    </location>
    <ligand>
        <name>ATP</name>
        <dbReference type="ChEBI" id="CHEBI:30616"/>
    </ligand>
</feature>
<dbReference type="Proteomes" id="UP000612585">
    <property type="component" value="Unassembled WGS sequence"/>
</dbReference>
<evidence type="ECO:0000256" key="1">
    <source>
        <dbReference type="ARBA" id="ARBA00009427"/>
    </source>
</evidence>
<dbReference type="CDD" id="cd02020">
    <property type="entry name" value="CMPK"/>
    <property type="match status" value="1"/>
</dbReference>
<organism evidence="10 11">
    <name type="scientific">Virgisporangium aurantiacum</name>
    <dbReference type="NCBI Taxonomy" id="175570"/>
    <lineage>
        <taxon>Bacteria</taxon>
        <taxon>Bacillati</taxon>
        <taxon>Actinomycetota</taxon>
        <taxon>Actinomycetes</taxon>
        <taxon>Micromonosporales</taxon>
        <taxon>Micromonosporaceae</taxon>
        <taxon>Virgisporangium</taxon>
    </lineage>
</organism>
<dbReference type="NCBIfam" id="TIGR00017">
    <property type="entry name" value="cmk"/>
    <property type="match status" value="1"/>
</dbReference>
<dbReference type="SUPFAM" id="SSF52540">
    <property type="entry name" value="P-loop containing nucleoside triphosphate hydrolases"/>
    <property type="match status" value="1"/>
</dbReference>
<protein>
    <recommendedName>
        <fullName evidence="8">Cytidylate kinase</fullName>
        <shortName evidence="8">CK</shortName>
        <ecNumber evidence="8">2.7.4.25</ecNumber>
    </recommendedName>
    <alternativeName>
        <fullName evidence="8">Cytidine monophosphate kinase</fullName>
        <shortName evidence="8">CMP kinase</shortName>
    </alternativeName>
</protein>
<evidence type="ECO:0000313" key="10">
    <source>
        <dbReference type="EMBL" id="GIJ61788.1"/>
    </source>
</evidence>
<dbReference type="PANTHER" id="PTHR21299:SF2">
    <property type="entry name" value="CYTIDYLATE KINASE"/>
    <property type="match status" value="1"/>
</dbReference>
<dbReference type="AlphaFoldDB" id="A0A8J3ZFD6"/>
<evidence type="ECO:0000259" key="9">
    <source>
        <dbReference type="Pfam" id="PF02224"/>
    </source>
</evidence>
<evidence type="ECO:0000256" key="6">
    <source>
        <dbReference type="ARBA" id="ARBA00047615"/>
    </source>
</evidence>
<evidence type="ECO:0000256" key="8">
    <source>
        <dbReference type="HAMAP-Rule" id="MF_00238"/>
    </source>
</evidence>
<dbReference type="GO" id="GO:0006220">
    <property type="term" value="P:pyrimidine nucleotide metabolic process"/>
    <property type="evidence" value="ECO:0007669"/>
    <property type="project" value="UniProtKB-UniRule"/>
</dbReference>
<dbReference type="GO" id="GO:0005829">
    <property type="term" value="C:cytosol"/>
    <property type="evidence" value="ECO:0007669"/>
    <property type="project" value="TreeGrafter"/>
</dbReference>
<evidence type="ECO:0000256" key="2">
    <source>
        <dbReference type="ARBA" id="ARBA00022679"/>
    </source>
</evidence>
<dbReference type="InterPro" id="IPR027417">
    <property type="entry name" value="P-loop_NTPase"/>
</dbReference>
<dbReference type="Gene3D" id="3.40.50.300">
    <property type="entry name" value="P-loop containing nucleotide triphosphate hydrolases"/>
    <property type="match status" value="1"/>
</dbReference>
<keyword evidence="8" id="KW-0963">Cytoplasm</keyword>
<dbReference type="GO" id="GO:0036431">
    <property type="term" value="F:dCMP kinase activity"/>
    <property type="evidence" value="ECO:0007669"/>
    <property type="project" value="InterPro"/>
</dbReference>
<gene>
    <name evidence="8 10" type="primary">cmk</name>
    <name evidence="10" type="ORF">Vau01_093040</name>
</gene>
<dbReference type="EMBL" id="BOPG01000071">
    <property type="protein sequence ID" value="GIJ61788.1"/>
    <property type="molecule type" value="Genomic_DNA"/>
</dbReference>
<keyword evidence="11" id="KW-1185">Reference proteome</keyword>
<name>A0A8J3ZFD6_9ACTN</name>
<dbReference type="RefSeq" id="WP_204006959.1">
    <property type="nucleotide sequence ID" value="NZ_BOPG01000071.1"/>
</dbReference>
<evidence type="ECO:0000256" key="7">
    <source>
        <dbReference type="ARBA" id="ARBA00048478"/>
    </source>
</evidence>
<dbReference type="PANTHER" id="PTHR21299">
    <property type="entry name" value="CYTIDYLATE KINASE/PANTOATE-BETA-ALANINE LIGASE"/>
    <property type="match status" value="1"/>
</dbReference>
<dbReference type="EC" id="2.7.4.25" evidence="8"/>
<sequence>MNGGCVVAVDGPSGSGKSTVSRRLAVALSARYLDTGAMYRAVTWAVLRAGVDPSDAAAVAAVCARVSLDVGTDPQAPHIRVDGVPVDGPIRGVDVTAAVSAVAAVPAVRAALVALQRKIIVAADRIVVEGRDIGTVVAPDADLKVYLTASVDERARRRSGENMVDVDTTAADLRRRDQFDSTRAADPLRRATDAVELDTTRLGIDEVVSRLRELLGVRA</sequence>
<comment type="catalytic activity">
    <reaction evidence="7 8">
        <text>CMP + ATP = CDP + ADP</text>
        <dbReference type="Rhea" id="RHEA:11600"/>
        <dbReference type="ChEBI" id="CHEBI:30616"/>
        <dbReference type="ChEBI" id="CHEBI:58069"/>
        <dbReference type="ChEBI" id="CHEBI:60377"/>
        <dbReference type="ChEBI" id="CHEBI:456216"/>
        <dbReference type="EC" id="2.7.4.25"/>
    </reaction>
</comment>